<sequence>MKWLTAWLMSSLGFLRAISSSTLSWDAFSFFRLPMLDSNFIFAFSTLTFFSSFRVPANLTCDAVEVFARVTALDTWSLLRFSVGGNRFLGTLALLLRAMLRRRWYSFLATRSFFFSFISPT</sequence>
<name>A0A147BVB6_IXORI</name>
<dbReference type="AlphaFoldDB" id="A0A147BVB6"/>
<evidence type="ECO:0000313" key="1">
    <source>
        <dbReference type="EMBL" id="JAR94747.1"/>
    </source>
</evidence>
<dbReference type="EMBL" id="GEGO01000657">
    <property type="protein sequence ID" value="JAR94747.1"/>
    <property type="molecule type" value="Transcribed_RNA"/>
</dbReference>
<reference evidence="1" key="1">
    <citation type="journal article" date="2018" name="PLoS Negl. Trop. Dis.">
        <title>Sialome diversity of ticks revealed by RNAseq of single tick salivary glands.</title>
        <authorList>
            <person name="Perner J."/>
            <person name="Kropackova S."/>
            <person name="Kopacek P."/>
            <person name="Ribeiro J.M."/>
        </authorList>
    </citation>
    <scope>NUCLEOTIDE SEQUENCE</scope>
    <source>
        <strain evidence="1">Siblings of single egg batch collected in Ceske Budejovice</strain>
        <tissue evidence="1">Salivary glands</tissue>
    </source>
</reference>
<protein>
    <submittedName>
        <fullName evidence="1">Putative secreted protein</fullName>
    </submittedName>
</protein>
<proteinExistence type="predicted"/>
<organism evidence="1">
    <name type="scientific">Ixodes ricinus</name>
    <name type="common">Common tick</name>
    <name type="synonym">Acarus ricinus</name>
    <dbReference type="NCBI Taxonomy" id="34613"/>
    <lineage>
        <taxon>Eukaryota</taxon>
        <taxon>Metazoa</taxon>
        <taxon>Ecdysozoa</taxon>
        <taxon>Arthropoda</taxon>
        <taxon>Chelicerata</taxon>
        <taxon>Arachnida</taxon>
        <taxon>Acari</taxon>
        <taxon>Parasitiformes</taxon>
        <taxon>Ixodida</taxon>
        <taxon>Ixodoidea</taxon>
        <taxon>Ixodidae</taxon>
        <taxon>Ixodinae</taxon>
        <taxon>Ixodes</taxon>
    </lineage>
</organism>
<accession>A0A147BVB6</accession>